<dbReference type="EMBL" id="CP101185">
    <property type="protein sequence ID" value="UYV98493.1"/>
    <property type="molecule type" value="Genomic_DNA"/>
</dbReference>
<organism evidence="1 2">
    <name type="scientific">Paenarthrobacter ureafaciens</name>
    <dbReference type="NCBI Taxonomy" id="37931"/>
    <lineage>
        <taxon>Bacteria</taxon>
        <taxon>Bacillati</taxon>
        <taxon>Actinomycetota</taxon>
        <taxon>Actinomycetes</taxon>
        <taxon>Micrococcales</taxon>
        <taxon>Micrococcaceae</taxon>
        <taxon>Paenarthrobacter</taxon>
    </lineage>
</organism>
<name>A0AAX3EKG8_PAEUR</name>
<evidence type="ECO:0000313" key="1">
    <source>
        <dbReference type="EMBL" id="UYV98493.1"/>
    </source>
</evidence>
<gene>
    <name evidence="1" type="ORF">NL394_04485</name>
</gene>
<dbReference type="RefSeq" id="WP_139126814.1">
    <property type="nucleotide sequence ID" value="NZ_CP043010.1"/>
</dbReference>
<dbReference type="AlphaFoldDB" id="A0AAX3EKG8"/>
<dbReference type="Proteomes" id="UP001163293">
    <property type="component" value="Chromosome"/>
</dbReference>
<reference evidence="1" key="1">
    <citation type="submission" date="2022-07" db="EMBL/GenBank/DDBJ databases">
        <authorList>
            <person name="Wu T."/>
        </authorList>
    </citation>
    <scope>NUCLEOTIDE SEQUENCE</scope>
    <source>
        <strain evidence="1">SD-1</strain>
    </source>
</reference>
<protein>
    <submittedName>
        <fullName evidence="1">Uncharacterized protein</fullName>
    </submittedName>
</protein>
<keyword evidence="2" id="KW-1185">Reference proteome</keyword>
<evidence type="ECO:0000313" key="2">
    <source>
        <dbReference type="Proteomes" id="UP001163293"/>
    </source>
</evidence>
<proteinExistence type="predicted"/>
<sequence>MARTRPWVVVPALTKIADPDLELSDADWGELRPVEAQLRDEIRGRVLATDEVVAATRRPRNAA</sequence>
<accession>A0AAX3EKG8</accession>